<comment type="caution">
    <text evidence="3">The sequence shown here is derived from an EMBL/GenBank/DDBJ whole genome shotgun (WGS) entry which is preliminary data.</text>
</comment>
<dbReference type="EMBL" id="BMLN01000009">
    <property type="protein sequence ID" value="GGO04913.1"/>
    <property type="molecule type" value="Genomic_DNA"/>
</dbReference>
<evidence type="ECO:0000256" key="1">
    <source>
        <dbReference type="SAM" id="SignalP"/>
    </source>
</evidence>
<feature type="domain" description="GH18" evidence="2">
    <location>
        <begin position="140"/>
        <end position="347"/>
    </location>
</feature>
<evidence type="ECO:0000313" key="3">
    <source>
        <dbReference type="EMBL" id="GGO04913.1"/>
    </source>
</evidence>
<organism evidence="3 4">
    <name type="scientific">Saccharibacillus kuerlensis</name>
    <dbReference type="NCBI Taxonomy" id="459527"/>
    <lineage>
        <taxon>Bacteria</taxon>
        <taxon>Bacillati</taxon>
        <taxon>Bacillota</taxon>
        <taxon>Bacilli</taxon>
        <taxon>Bacillales</taxon>
        <taxon>Paenibacillaceae</taxon>
        <taxon>Saccharibacillus</taxon>
    </lineage>
</organism>
<accession>A0ABQ2L6G9</accession>
<feature type="signal peptide" evidence="1">
    <location>
        <begin position="1"/>
        <end position="21"/>
    </location>
</feature>
<dbReference type="Gene3D" id="3.20.20.80">
    <property type="entry name" value="Glycosidases"/>
    <property type="match status" value="1"/>
</dbReference>
<dbReference type="Gene3D" id="3.10.50.10">
    <property type="match status" value="1"/>
</dbReference>
<dbReference type="InterPro" id="IPR017853">
    <property type="entry name" value="GH"/>
</dbReference>
<dbReference type="SUPFAM" id="SSF51445">
    <property type="entry name" value="(Trans)glycosidases"/>
    <property type="match status" value="1"/>
</dbReference>
<evidence type="ECO:0000259" key="2">
    <source>
        <dbReference type="Pfam" id="PF00704"/>
    </source>
</evidence>
<keyword evidence="4" id="KW-1185">Reference proteome</keyword>
<dbReference type="PANTHER" id="PTHR46066">
    <property type="entry name" value="CHITINASE DOMAIN-CONTAINING PROTEIN 1 FAMILY MEMBER"/>
    <property type="match status" value="1"/>
</dbReference>
<reference evidence="4" key="1">
    <citation type="journal article" date="2019" name="Int. J. Syst. Evol. Microbiol.">
        <title>The Global Catalogue of Microorganisms (GCM) 10K type strain sequencing project: providing services to taxonomists for standard genome sequencing and annotation.</title>
        <authorList>
            <consortium name="The Broad Institute Genomics Platform"/>
            <consortium name="The Broad Institute Genome Sequencing Center for Infectious Disease"/>
            <person name="Wu L."/>
            <person name="Ma J."/>
        </authorList>
    </citation>
    <scope>NUCLEOTIDE SEQUENCE [LARGE SCALE GENOMIC DNA]</scope>
    <source>
        <strain evidence="4">CGMCC 1.6964</strain>
    </source>
</reference>
<dbReference type="InterPro" id="IPR029070">
    <property type="entry name" value="Chitinase_insertion_sf"/>
</dbReference>
<dbReference type="PANTHER" id="PTHR46066:SF2">
    <property type="entry name" value="CHITINASE DOMAIN-CONTAINING PROTEIN 1"/>
    <property type="match status" value="1"/>
</dbReference>
<name>A0ABQ2L6G9_9BACL</name>
<keyword evidence="1" id="KW-0732">Signal</keyword>
<dbReference type="PROSITE" id="PS51257">
    <property type="entry name" value="PROKAR_LIPOPROTEIN"/>
    <property type="match status" value="1"/>
</dbReference>
<dbReference type="InterPro" id="IPR001223">
    <property type="entry name" value="Glyco_hydro18_cat"/>
</dbReference>
<dbReference type="Pfam" id="PF00704">
    <property type="entry name" value="Glyco_hydro_18"/>
    <property type="match status" value="1"/>
</dbReference>
<protein>
    <recommendedName>
        <fullName evidence="2">GH18 domain-containing protein</fullName>
    </recommendedName>
</protein>
<dbReference type="RefSeq" id="WP_018978955.1">
    <property type="nucleotide sequence ID" value="NZ_BMLN01000009.1"/>
</dbReference>
<dbReference type="Proteomes" id="UP000606653">
    <property type="component" value="Unassembled WGS sequence"/>
</dbReference>
<proteinExistence type="predicted"/>
<evidence type="ECO:0000313" key="4">
    <source>
        <dbReference type="Proteomes" id="UP000606653"/>
    </source>
</evidence>
<sequence length="360" mass="39967">MKKKPILALTLLAACVLTASAFYYFQKNRQVQNTAGSVESPSFNAAPASAHLSAWMADWNWSNDLPDLTRLSGRLDELEVFAAYFDSRDQLYFTPQFEKGLSHIRKAAKDGGIPTTLLTVVNDRFNTDGTAVQKDTQLVSRLIHTKQDRLNHVSQLMRAVKDYGFDGIEIDYEKISKADYGRMVLFIKELQKQLNAEDLKLRVVLEPGMPIETMKLPPGPSYVMMAYNLYGLHSGPGPKADLAFIQKLGKRMDVLPGESTIAFSMGGFDWAASGKVTSMTEVQALETARLRGVSPTRDSKSGSMTYTYLDDKGQSHTVWYADGITLLRWIQAANRTGIYNVAIWRLGGLSSATLTTLSKV</sequence>
<gene>
    <name evidence="3" type="ORF">GCM10010969_30670</name>
</gene>
<feature type="chain" id="PRO_5047087959" description="GH18 domain-containing protein" evidence="1">
    <location>
        <begin position="22"/>
        <end position="360"/>
    </location>
</feature>